<gene>
    <name evidence="1" type="ORF">c0_g3_i5</name>
</gene>
<proteinExistence type="predicted"/>
<dbReference type="AlphaFoldDB" id="A0A0K8U3N1"/>
<dbReference type="EMBL" id="GDHF01031017">
    <property type="protein sequence ID" value="JAI21297.1"/>
    <property type="molecule type" value="Transcribed_RNA"/>
</dbReference>
<organism evidence="1">
    <name type="scientific">Bactrocera latifrons</name>
    <name type="common">Malaysian fruit fly</name>
    <name type="synonym">Chaetodacus latifrons</name>
    <dbReference type="NCBI Taxonomy" id="174628"/>
    <lineage>
        <taxon>Eukaryota</taxon>
        <taxon>Metazoa</taxon>
        <taxon>Ecdysozoa</taxon>
        <taxon>Arthropoda</taxon>
        <taxon>Hexapoda</taxon>
        <taxon>Insecta</taxon>
        <taxon>Pterygota</taxon>
        <taxon>Neoptera</taxon>
        <taxon>Endopterygota</taxon>
        <taxon>Diptera</taxon>
        <taxon>Brachycera</taxon>
        <taxon>Muscomorpha</taxon>
        <taxon>Tephritoidea</taxon>
        <taxon>Tephritidae</taxon>
        <taxon>Bactrocera</taxon>
        <taxon>Bactrocera</taxon>
    </lineage>
</organism>
<name>A0A0K8U3N1_BACLA</name>
<accession>A0A0K8U3N1</accession>
<evidence type="ECO:0000313" key="1">
    <source>
        <dbReference type="EMBL" id="JAI21297.1"/>
    </source>
</evidence>
<feature type="non-terminal residue" evidence="1">
    <location>
        <position position="1"/>
    </location>
</feature>
<sequence length="136" mass="15906">RTFSFPNSGTDLERRKCWLKRLGVFEDLNEKTPKHIFACERHFQMKCVTQKNGVREPFRMSIYLLSQYLTPQILFLKKKKKTIEMGVEAFFPQIEGSASNANNASRQLLPLFEREDRDNISAPLPLLEEELLNSKK</sequence>
<protein>
    <submittedName>
        <fullName evidence="1">Uncharacterized protein</fullName>
    </submittedName>
</protein>
<dbReference type="SUPFAM" id="SSF57716">
    <property type="entry name" value="Glucocorticoid receptor-like (DNA-binding domain)"/>
    <property type="match status" value="1"/>
</dbReference>
<reference evidence="1" key="1">
    <citation type="submission" date="2015-06" db="EMBL/GenBank/DDBJ databases">
        <authorList>
            <person name="Hoefler B.C."/>
            <person name="Straight P.D."/>
        </authorList>
    </citation>
    <scope>NUCLEOTIDE SEQUENCE</scope>
</reference>